<dbReference type="GO" id="GO:0003729">
    <property type="term" value="F:mRNA binding"/>
    <property type="evidence" value="ECO:0007669"/>
    <property type="project" value="InterPro"/>
</dbReference>
<dbReference type="PANTHER" id="PTHR16291">
    <property type="entry name" value="NUCLEAR CAP-BINDING PROTEIN SUBUNIT 3"/>
    <property type="match status" value="1"/>
</dbReference>
<organism evidence="2 3">
    <name type="scientific">Heterodermia speciosa</name>
    <dbReference type="NCBI Taxonomy" id="116794"/>
    <lineage>
        <taxon>Eukaryota</taxon>
        <taxon>Fungi</taxon>
        <taxon>Dikarya</taxon>
        <taxon>Ascomycota</taxon>
        <taxon>Pezizomycotina</taxon>
        <taxon>Lecanoromycetes</taxon>
        <taxon>OSLEUM clade</taxon>
        <taxon>Lecanoromycetidae</taxon>
        <taxon>Caliciales</taxon>
        <taxon>Physciaceae</taxon>
        <taxon>Heterodermia</taxon>
    </lineage>
</organism>
<gene>
    <name evidence="2" type="ORF">HETSPECPRED_004610</name>
</gene>
<keyword evidence="3" id="KW-1185">Reference proteome</keyword>
<feature type="compositionally biased region" description="Basic and acidic residues" evidence="1">
    <location>
        <begin position="198"/>
        <end position="214"/>
    </location>
</feature>
<dbReference type="EMBL" id="CAJPDS010000029">
    <property type="protein sequence ID" value="CAF9921743.1"/>
    <property type="molecule type" value="Genomic_DNA"/>
</dbReference>
<protein>
    <submittedName>
        <fullName evidence="2">Uncharacterized protein</fullName>
    </submittedName>
</protein>
<feature type="region of interest" description="Disordered" evidence="1">
    <location>
        <begin position="173"/>
        <end position="298"/>
    </location>
</feature>
<dbReference type="OrthoDB" id="422106at2759"/>
<dbReference type="Proteomes" id="UP000664521">
    <property type="component" value="Unassembled WGS sequence"/>
</dbReference>
<dbReference type="GO" id="GO:0000340">
    <property type="term" value="F:RNA 7-methylguanosine cap binding"/>
    <property type="evidence" value="ECO:0007669"/>
    <property type="project" value="InterPro"/>
</dbReference>
<reference evidence="2" key="1">
    <citation type="submission" date="2021-03" db="EMBL/GenBank/DDBJ databases">
        <authorList>
            <person name="Tagirdzhanova G."/>
        </authorList>
    </citation>
    <scope>NUCLEOTIDE SEQUENCE</scope>
</reference>
<evidence type="ECO:0000256" key="1">
    <source>
        <dbReference type="SAM" id="MobiDB-lite"/>
    </source>
</evidence>
<dbReference type="GO" id="GO:0005634">
    <property type="term" value="C:nucleus"/>
    <property type="evidence" value="ECO:0007669"/>
    <property type="project" value="TreeGrafter"/>
</dbReference>
<dbReference type="AlphaFoldDB" id="A0A8H3IK27"/>
<evidence type="ECO:0000313" key="2">
    <source>
        <dbReference type="EMBL" id="CAF9921743.1"/>
    </source>
</evidence>
<feature type="compositionally biased region" description="Basic and acidic residues" evidence="1">
    <location>
        <begin position="270"/>
        <end position="298"/>
    </location>
</feature>
<name>A0A8H3IK27_9LECA</name>
<feature type="compositionally biased region" description="Polar residues" evidence="1">
    <location>
        <begin position="233"/>
        <end position="250"/>
    </location>
</feature>
<dbReference type="PANTHER" id="PTHR16291:SF0">
    <property type="entry name" value="NUCLEAR CAP-BINDING PROTEIN SUBUNIT 3"/>
    <property type="match status" value="1"/>
</dbReference>
<comment type="caution">
    <text evidence="2">The sequence shown here is derived from an EMBL/GenBank/DDBJ whole genome shotgun (WGS) entry which is preliminary data.</text>
</comment>
<dbReference type="InterPro" id="IPR019416">
    <property type="entry name" value="NCBP3"/>
</dbReference>
<evidence type="ECO:0000313" key="3">
    <source>
        <dbReference type="Proteomes" id="UP000664521"/>
    </source>
</evidence>
<proteinExistence type="predicted"/>
<sequence>MAESDSMDIDMDIDLGPIEDVESPRFQDSELPGQTDIDILPKLNDAPTAQELHVDAEDATPHKLHIRGLDELTTDQIIAFTSDHLSSDSPSRVEWIDDTSANIVFSTPAIALKALEQLTHPSYYGSLSELQLRPAKRLSAYPDSKLEVRLALVTDQKRPRAYEASRFYMMHPELDPRENRRKGRNGAGRHNYYRGRRYGHDEQKRRRRDDRDQGFEPTMYDDDAGALSKRKQGSASRRGSPSMHSTSSDMAGSASDRRRHQGSGDYSRALGRDRSASPRRYDDDRAVSEPRRRDRCRTPLDAYNSRTWGGNHRENFGKELFPPKQALKATFSDADKELFPNKYLAANLKKELFPLKAKQSHHRRSDAFDAADETADLFTKRLDFANGGTSAKSMKIAEPSYGRLNSNTTPDSAILESPLDNGLSIRGVSKQPDQGFSIRGIAADSTSANTLKELFPGKAVGNAGKELFVEKLQGSRTRRNKAEDMFY</sequence>
<dbReference type="Pfam" id="PF10309">
    <property type="entry name" value="NCBP3"/>
    <property type="match status" value="1"/>
</dbReference>
<accession>A0A8H3IK27</accession>